<dbReference type="SUPFAM" id="SSF52540">
    <property type="entry name" value="P-loop containing nucleoside triphosphate hydrolases"/>
    <property type="match status" value="1"/>
</dbReference>
<proteinExistence type="predicted"/>
<sequence length="1142" mass="119864">MLPCNAVAKRQPGKKTVLEQIIQDIEGIVQYGDGGKMRPAEDVKADMVAQAAMQIPQHGNNRSKNSMYASGKGNCQSAVEDLKDARTGLFVSPARGKKLDEGFQHRASFAAPARDEKLDKGSVQRADVVTQAAMQIHRNGNRSRDFMHAPAEGNHERTTDHFKDARTGSFVANAHDDHVLHALSRTAAGQSADQRHTATVGDAHLPVEVDVKLRHHLASNLDVREERVANKCDYGNNISKRGKPDRFVPDEWRSSTGTSRKDGQTRRISKDWPPFLSEVDRLREPRAAQSKTVVSEKGNTVGSATRDGEKVVDSKAVVPLDFAEAQSTPGGGQGENRRELVAEAGVMNNGGGDGRQKPLCKSWCHDSLFSPGDAFWDEAVALADEAIAKREAGLRIEDRKGESSSTGGEASKSPHHIVLEKGGNNCSRDAKVNGRSGKTRGDGTQREIGTCEASVDPDAGSSGKQACSPLPIKKIDFAVADISKELELPETVCESGSLPVAMLVSPVHKHTVQAFSSELRVEQHSHRVLDDAQMLSGVTKDSVLEGSRGIQVMGSQAIVGALQLKQAPLTGKTSEEREAPGRVNGGGGGDLAAGEPLHVVSSHTGNMEPCMMKNLSTIALPLKGSLSYDSVVRLGSSTDGAEDVDVHPQVPSMEEPLGVGYGTQQSVCSNGPERPSLRSEINHPSVIVIDGAHAPTGGSRDVGNEDHQLEGLEPAGNPCVSLKEEPAASESCRSAASQGAAGITEAAPHNHASAPGNSIKEADSVGVRGDNPTLCNPSGGQPGDAVGNLSDRGTGEETLDRWLPSEVSAVYAKKGVKTMYPWQRECLMKEGVLRGRNLIYCASTSAGKSLVAEVIMIRRILSTGRRAMLVLPYVALCAEKAEHVEALLEPLGKRVRSFFGTFGGSTLPKDTDLAVCTIEKANALVNRLLEEGRLGEIAIVVVDELHMASILLPALSLFVTMLRPSPWFAYADHRALAADAAAFHPPLSAAAAALHPCAADAAAVHPALSAAAAPALHPCAAHAAAVHPVLSVAAAALQPCAAAVADVVHLLVAVAALVRRVVLVAAVAADHPVAAPAAAAVLPLAVVADHLAVAGPPLVFATAGLPLAAGAAERLPLVVPVACLLHAAAAEPRFVLAFASPN</sequence>
<dbReference type="Pfam" id="PF00270">
    <property type="entry name" value="DEAD"/>
    <property type="match status" value="1"/>
</dbReference>
<dbReference type="Proteomes" id="UP000265515">
    <property type="component" value="Unassembled WGS sequence"/>
</dbReference>
<name>A0A388KCW2_CHABU</name>
<keyword evidence="1" id="KW-0547">Nucleotide-binding</keyword>
<organism evidence="7 8">
    <name type="scientific">Chara braunii</name>
    <name type="common">Braun's stonewort</name>
    <dbReference type="NCBI Taxonomy" id="69332"/>
    <lineage>
        <taxon>Eukaryota</taxon>
        <taxon>Viridiplantae</taxon>
        <taxon>Streptophyta</taxon>
        <taxon>Charophyceae</taxon>
        <taxon>Charales</taxon>
        <taxon>Characeae</taxon>
        <taxon>Chara</taxon>
    </lineage>
</organism>
<comment type="caution">
    <text evidence="7">The sequence shown here is derived from an EMBL/GenBank/DDBJ whole genome shotgun (WGS) entry which is preliminary data.</text>
</comment>
<dbReference type="SMART" id="SM00487">
    <property type="entry name" value="DEXDc"/>
    <property type="match status" value="1"/>
</dbReference>
<feature type="region of interest" description="Disordered" evidence="5">
    <location>
        <begin position="569"/>
        <end position="591"/>
    </location>
</feature>
<dbReference type="EMBL" id="BFEA01000093">
    <property type="protein sequence ID" value="GBG67879.1"/>
    <property type="molecule type" value="Genomic_DNA"/>
</dbReference>
<evidence type="ECO:0000256" key="5">
    <source>
        <dbReference type="SAM" id="MobiDB-lite"/>
    </source>
</evidence>
<gene>
    <name evidence="7" type="ORF">CBR_g998</name>
</gene>
<feature type="compositionally biased region" description="Basic and acidic residues" evidence="5">
    <location>
        <begin position="242"/>
        <end position="270"/>
    </location>
</feature>
<dbReference type="InterPro" id="IPR011545">
    <property type="entry name" value="DEAD/DEAH_box_helicase_dom"/>
</dbReference>
<evidence type="ECO:0000256" key="2">
    <source>
        <dbReference type="ARBA" id="ARBA00022801"/>
    </source>
</evidence>
<reference evidence="7 8" key="1">
    <citation type="journal article" date="2018" name="Cell">
        <title>The Chara Genome: Secondary Complexity and Implications for Plant Terrestrialization.</title>
        <authorList>
            <person name="Nishiyama T."/>
            <person name="Sakayama H."/>
            <person name="Vries J.D."/>
            <person name="Buschmann H."/>
            <person name="Saint-Marcoux D."/>
            <person name="Ullrich K.K."/>
            <person name="Haas F.B."/>
            <person name="Vanderstraeten L."/>
            <person name="Becker D."/>
            <person name="Lang D."/>
            <person name="Vosolsobe S."/>
            <person name="Rombauts S."/>
            <person name="Wilhelmsson P.K.I."/>
            <person name="Janitza P."/>
            <person name="Kern R."/>
            <person name="Heyl A."/>
            <person name="Rumpler F."/>
            <person name="Villalobos L.I.A.C."/>
            <person name="Clay J.M."/>
            <person name="Skokan R."/>
            <person name="Toyoda A."/>
            <person name="Suzuki Y."/>
            <person name="Kagoshima H."/>
            <person name="Schijlen E."/>
            <person name="Tajeshwar N."/>
            <person name="Catarino B."/>
            <person name="Hetherington A.J."/>
            <person name="Saltykova A."/>
            <person name="Bonnot C."/>
            <person name="Breuninger H."/>
            <person name="Symeonidi A."/>
            <person name="Radhakrishnan G.V."/>
            <person name="Van Nieuwerburgh F."/>
            <person name="Deforce D."/>
            <person name="Chang C."/>
            <person name="Karol K.G."/>
            <person name="Hedrich R."/>
            <person name="Ulvskov P."/>
            <person name="Glockner G."/>
            <person name="Delwiche C.F."/>
            <person name="Petrasek J."/>
            <person name="Van de Peer Y."/>
            <person name="Friml J."/>
            <person name="Beilby M."/>
            <person name="Dolan L."/>
            <person name="Kohara Y."/>
            <person name="Sugano S."/>
            <person name="Fujiyama A."/>
            <person name="Delaux P.-M."/>
            <person name="Quint M."/>
            <person name="TheiBen G."/>
            <person name="Hagemann M."/>
            <person name="Harholt J."/>
            <person name="Dunand C."/>
            <person name="Zachgo S."/>
            <person name="Langdale J."/>
            <person name="Maumus F."/>
            <person name="Straeten D.V.D."/>
            <person name="Gould S.B."/>
            <person name="Rensing S.A."/>
        </authorList>
    </citation>
    <scope>NUCLEOTIDE SEQUENCE [LARGE SCALE GENOMIC DNA]</scope>
    <source>
        <strain evidence="7 8">S276</strain>
    </source>
</reference>
<evidence type="ECO:0000259" key="6">
    <source>
        <dbReference type="PROSITE" id="PS51192"/>
    </source>
</evidence>
<feature type="region of interest" description="Disordered" evidence="5">
    <location>
        <begin position="235"/>
        <end position="312"/>
    </location>
</feature>
<feature type="region of interest" description="Disordered" evidence="5">
    <location>
        <begin position="398"/>
        <end position="465"/>
    </location>
</feature>
<dbReference type="InterPro" id="IPR050474">
    <property type="entry name" value="Hel308_SKI2-like"/>
</dbReference>
<dbReference type="GO" id="GO:0016787">
    <property type="term" value="F:hydrolase activity"/>
    <property type="evidence" value="ECO:0007669"/>
    <property type="project" value="UniProtKB-KW"/>
</dbReference>
<dbReference type="GO" id="GO:0004386">
    <property type="term" value="F:helicase activity"/>
    <property type="evidence" value="ECO:0007669"/>
    <property type="project" value="UniProtKB-KW"/>
</dbReference>
<dbReference type="Gene3D" id="3.40.50.300">
    <property type="entry name" value="P-loop containing nucleotide triphosphate hydrolases"/>
    <property type="match status" value="1"/>
</dbReference>
<dbReference type="GO" id="GO:0003676">
    <property type="term" value="F:nucleic acid binding"/>
    <property type="evidence" value="ECO:0007669"/>
    <property type="project" value="InterPro"/>
</dbReference>
<dbReference type="InterPro" id="IPR014001">
    <property type="entry name" value="Helicase_ATP-bd"/>
</dbReference>
<dbReference type="OrthoDB" id="1735188at2759"/>
<feature type="region of interest" description="Disordered" evidence="5">
    <location>
        <begin position="690"/>
        <end position="798"/>
    </location>
</feature>
<keyword evidence="8" id="KW-1185">Reference proteome</keyword>
<accession>A0A388KCW2</accession>
<protein>
    <recommendedName>
        <fullName evidence="6">Helicase ATP-binding domain-containing protein</fullName>
    </recommendedName>
</protein>
<feature type="domain" description="Helicase ATP-binding" evidence="6">
    <location>
        <begin position="829"/>
        <end position="954"/>
    </location>
</feature>
<keyword evidence="4" id="KW-0067">ATP-binding</keyword>
<dbReference type="CDD" id="cd18026">
    <property type="entry name" value="DEXHc_POLQ-like"/>
    <property type="match status" value="1"/>
</dbReference>
<keyword evidence="3" id="KW-0347">Helicase</keyword>
<dbReference type="PROSITE" id="PS51192">
    <property type="entry name" value="HELICASE_ATP_BIND_1"/>
    <property type="match status" value="1"/>
</dbReference>
<keyword evidence="2" id="KW-0378">Hydrolase</keyword>
<evidence type="ECO:0000256" key="4">
    <source>
        <dbReference type="ARBA" id="ARBA00022840"/>
    </source>
</evidence>
<evidence type="ECO:0000256" key="3">
    <source>
        <dbReference type="ARBA" id="ARBA00022806"/>
    </source>
</evidence>
<dbReference type="PANTHER" id="PTHR47961:SF6">
    <property type="entry name" value="DNA-DIRECTED DNA POLYMERASE"/>
    <property type="match status" value="1"/>
</dbReference>
<dbReference type="Gramene" id="GBG67879">
    <property type="protein sequence ID" value="GBG67879"/>
    <property type="gene ID" value="CBR_g998"/>
</dbReference>
<dbReference type="GO" id="GO:0005524">
    <property type="term" value="F:ATP binding"/>
    <property type="evidence" value="ECO:0007669"/>
    <property type="project" value="UniProtKB-KW"/>
</dbReference>
<dbReference type="STRING" id="69332.A0A388KCW2"/>
<dbReference type="PANTHER" id="PTHR47961">
    <property type="entry name" value="DNA POLYMERASE THETA, PUTATIVE (AFU_ORTHOLOGUE AFUA_1G05260)-RELATED"/>
    <property type="match status" value="1"/>
</dbReference>
<evidence type="ECO:0000313" key="8">
    <source>
        <dbReference type="Proteomes" id="UP000265515"/>
    </source>
</evidence>
<evidence type="ECO:0000256" key="1">
    <source>
        <dbReference type="ARBA" id="ARBA00022741"/>
    </source>
</evidence>
<feature type="compositionally biased region" description="Polar residues" evidence="5">
    <location>
        <begin position="289"/>
        <end position="303"/>
    </location>
</feature>
<dbReference type="InterPro" id="IPR027417">
    <property type="entry name" value="P-loop_NTPase"/>
</dbReference>
<evidence type="ECO:0000313" key="7">
    <source>
        <dbReference type="EMBL" id="GBG67879.1"/>
    </source>
</evidence>
<dbReference type="AlphaFoldDB" id="A0A388KCW2"/>